<keyword evidence="3 8" id="KW-0132">Cell division</keyword>
<protein>
    <recommendedName>
        <fullName evidence="8 9">Cell division protein FtsL</fullName>
    </recommendedName>
</protein>
<keyword evidence="8" id="KW-0997">Cell inner membrane</keyword>
<keyword evidence="5 8" id="KW-1133">Transmembrane helix</keyword>
<accession>A0A5C9A5Y9</accession>
<evidence type="ECO:0000313" key="11">
    <source>
        <dbReference type="Proteomes" id="UP000321039"/>
    </source>
</evidence>
<evidence type="ECO:0000256" key="7">
    <source>
        <dbReference type="ARBA" id="ARBA00023306"/>
    </source>
</evidence>
<name>A0A5C9A5Y9_9GAMM</name>
<dbReference type="EMBL" id="VRZA01000001">
    <property type="protein sequence ID" value="TXS96335.1"/>
    <property type="molecule type" value="Genomic_DNA"/>
</dbReference>
<dbReference type="InterPro" id="IPR011922">
    <property type="entry name" value="Cell_div_FtsL"/>
</dbReference>
<evidence type="ECO:0000256" key="2">
    <source>
        <dbReference type="ARBA" id="ARBA00022475"/>
    </source>
</evidence>
<dbReference type="HAMAP" id="MF_00910">
    <property type="entry name" value="FtsL"/>
    <property type="match status" value="1"/>
</dbReference>
<proteinExistence type="inferred from homology"/>
<dbReference type="AlphaFoldDB" id="A0A5C9A5Y9"/>
<dbReference type="GO" id="GO:0043093">
    <property type="term" value="P:FtsZ-dependent cytokinesis"/>
    <property type="evidence" value="ECO:0007669"/>
    <property type="project" value="UniProtKB-UniRule"/>
</dbReference>
<reference evidence="10 11" key="1">
    <citation type="submission" date="2019-08" db="EMBL/GenBank/DDBJ databases">
        <title>Parahaliea maris sp. nov., isolated from the surface seawater.</title>
        <authorList>
            <person name="Liu Y."/>
        </authorList>
    </citation>
    <scope>NUCLEOTIDE SEQUENCE [LARGE SCALE GENOMIC DNA]</scope>
    <source>
        <strain evidence="10 11">HSLHS9</strain>
    </source>
</reference>
<organism evidence="10 11">
    <name type="scientific">Parahaliea maris</name>
    <dbReference type="NCBI Taxonomy" id="2716870"/>
    <lineage>
        <taxon>Bacteria</taxon>
        <taxon>Pseudomonadati</taxon>
        <taxon>Pseudomonadota</taxon>
        <taxon>Gammaproteobacteria</taxon>
        <taxon>Cellvibrionales</taxon>
        <taxon>Halieaceae</taxon>
        <taxon>Parahaliea</taxon>
    </lineage>
</organism>
<comment type="similarity">
    <text evidence="8">Belongs to the FtsL family.</text>
</comment>
<evidence type="ECO:0000256" key="5">
    <source>
        <dbReference type="ARBA" id="ARBA00022989"/>
    </source>
</evidence>
<dbReference type="Proteomes" id="UP000321039">
    <property type="component" value="Unassembled WGS sequence"/>
</dbReference>
<keyword evidence="4 8" id="KW-0812">Transmembrane</keyword>
<comment type="subunit">
    <text evidence="8">Part of a complex composed of FtsB, FtsL and FtsQ.</text>
</comment>
<evidence type="ECO:0000256" key="3">
    <source>
        <dbReference type="ARBA" id="ARBA00022618"/>
    </source>
</evidence>
<dbReference type="GO" id="GO:0032153">
    <property type="term" value="C:cell division site"/>
    <property type="evidence" value="ECO:0007669"/>
    <property type="project" value="UniProtKB-UniRule"/>
</dbReference>
<evidence type="ECO:0000256" key="4">
    <source>
        <dbReference type="ARBA" id="ARBA00022692"/>
    </source>
</evidence>
<keyword evidence="6 8" id="KW-0472">Membrane</keyword>
<feature type="transmembrane region" description="Helical" evidence="8">
    <location>
        <begin position="17"/>
        <end position="37"/>
    </location>
</feature>
<evidence type="ECO:0000256" key="6">
    <source>
        <dbReference type="ARBA" id="ARBA00023136"/>
    </source>
</evidence>
<dbReference type="PANTHER" id="PTHR37479:SF1">
    <property type="entry name" value="CELL DIVISION PROTEIN FTSL"/>
    <property type="match status" value="1"/>
</dbReference>
<evidence type="ECO:0000256" key="8">
    <source>
        <dbReference type="HAMAP-Rule" id="MF_00910"/>
    </source>
</evidence>
<evidence type="ECO:0000313" key="10">
    <source>
        <dbReference type="EMBL" id="TXS96335.1"/>
    </source>
</evidence>
<comment type="caution">
    <text evidence="10">The sequence shown here is derived from an EMBL/GenBank/DDBJ whole genome shotgun (WGS) entry which is preliminary data.</text>
</comment>
<dbReference type="Pfam" id="PF04999">
    <property type="entry name" value="FtsL"/>
    <property type="match status" value="1"/>
</dbReference>
<evidence type="ECO:0000256" key="9">
    <source>
        <dbReference type="NCBIfam" id="TIGR02209"/>
    </source>
</evidence>
<dbReference type="NCBIfam" id="TIGR02209">
    <property type="entry name" value="ftsL_broad"/>
    <property type="match status" value="1"/>
</dbReference>
<sequence length="103" mass="11273">MAARGNRPAGAPADGRALNLLCTAAMVAVVLSAFFVIHSSHACRQLYAELQGLEADQWFLQEDYSRLLLEESAWASHHRVEKVATGELDMHSPAMQELKVVAP</sequence>
<dbReference type="RefSeq" id="WP_148066603.1">
    <property type="nucleotide sequence ID" value="NZ_VRZA01000001.1"/>
</dbReference>
<keyword evidence="2 8" id="KW-1003">Cell membrane</keyword>
<keyword evidence="11" id="KW-1185">Reference proteome</keyword>
<comment type="function">
    <text evidence="8">Essential cell division protein. May link together the upstream cell division proteins, which are predominantly cytoplasmic, with the downstream cell division proteins, which are predominantly periplasmic.</text>
</comment>
<keyword evidence="7 8" id="KW-0131">Cell cycle</keyword>
<dbReference type="GO" id="GO:0005886">
    <property type="term" value="C:plasma membrane"/>
    <property type="evidence" value="ECO:0007669"/>
    <property type="project" value="UniProtKB-SubCell"/>
</dbReference>
<comment type="subcellular location">
    <subcellularLocation>
        <location evidence="8">Cell inner membrane</location>
        <topology evidence="8">Single-pass type II membrane protein</topology>
    </subcellularLocation>
    <subcellularLocation>
        <location evidence="1">Cell membrane</location>
        <topology evidence="1">Single-pass type II membrane protein</topology>
    </subcellularLocation>
    <text evidence="8">Localizes to the division septum where it forms a ring structure.</text>
</comment>
<dbReference type="PANTHER" id="PTHR37479">
    <property type="entry name" value="CELL DIVISION PROTEIN FTSL"/>
    <property type="match status" value="1"/>
</dbReference>
<evidence type="ECO:0000256" key="1">
    <source>
        <dbReference type="ARBA" id="ARBA00004401"/>
    </source>
</evidence>
<gene>
    <name evidence="8 10" type="primary">ftsL</name>
    <name evidence="10" type="ORF">FV139_02230</name>
</gene>